<evidence type="ECO:0000313" key="2">
    <source>
        <dbReference type="EMBL" id="MEX0405796.1"/>
    </source>
</evidence>
<reference evidence="2 3" key="1">
    <citation type="submission" date="2024-05" db="EMBL/GenBank/DDBJ databases">
        <authorList>
            <person name="Jiang F."/>
        </authorList>
    </citation>
    <scope>NUCLEOTIDE SEQUENCE [LARGE SCALE GENOMIC DNA]</scope>
    <source>
        <strain evidence="2 3">LZ166</strain>
    </source>
</reference>
<name>A0ABV3SIQ7_9HYPH</name>
<keyword evidence="3" id="KW-1185">Reference proteome</keyword>
<sequence>MMDSGKHGGVKGAFVRAFLAVAMLVVASFQPGMVAMAKSAMHHAKTETLQQIEHHDHDAAHGDHAVERPSSADNTGHHGGASTADLCCDMHCMPATGVLPSWSDLAHPPAGAFGRVAYGALTPGETHGLIRPPRT</sequence>
<dbReference type="EMBL" id="JBDPGJ010000002">
    <property type="protein sequence ID" value="MEX0405796.1"/>
    <property type="molecule type" value="Genomic_DNA"/>
</dbReference>
<gene>
    <name evidence="2" type="ORF">ABGN05_08995</name>
</gene>
<dbReference type="RefSeq" id="WP_367953673.1">
    <property type="nucleotide sequence ID" value="NZ_JBDPGJ010000002.1"/>
</dbReference>
<feature type="compositionally biased region" description="Basic and acidic residues" evidence="1">
    <location>
        <begin position="57"/>
        <end position="67"/>
    </location>
</feature>
<proteinExistence type="predicted"/>
<dbReference type="Proteomes" id="UP001556692">
    <property type="component" value="Unassembled WGS sequence"/>
</dbReference>
<accession>A0ABV3SIQ7</accession>
<evidence type="ECO:0000313" key="3">
    <source>
        <dbReference type="Proteomes" id="UP001556692"/>
    </source>
</evidence>
<comment type="caution">
    <text evidence="2">The sequence shown here is derived from an EMBL/GenBank/DDBJ whole genome shotgun (WGS) entry which is preliminary data.</text>
</comment>
<organism evidence="2 3">
    <name type="scientific">Aquibium pacificus</name>
    <dbReference type="NCBI Taxonomy" id="3153579"/>
    <lineage>
        <taxon>Bacteria</taxon>
        <taxon>Pseudomonadati</taxon>
        <taxon>Pseudomonadota</taxon>
        <taxon>Alphaproteobacteria</taxon>
        <taxon>Hyphomicrobiales</taxon>
        <taxon>Phyllobacteriaceae</taxon>
        <taxon>Aquibium</taxon>
    </lineage>
</organism>
<evidence type="ECO:0000256" key="1">
    <source>
        <dbReference type="SAM" id="MobiDB-lite"/>
    </source>
</evidence>
<protein>
    <recommendedName>
        <fullName evidence="4">DUF2946 domain-containing protein</fullName>
    </recommendedName>
</protein>
<feature type="region of interest" description="Disordered" evidence="1">
    <location>
        <begin position="57"/>
        <end position="79"/>
    </location>
</feature>
<evidence type="ECO:0008006" key="4">
    <source>
        <dbReference type="Google" id="ProtNLM"/>
    </source>
</evidence>